<comment type="caution">
    <text evidence="7">The sequence shown here is derived from an EMBL/GenBank/DDBJ whole genome shotgun (WGS) entry which is preliminary data.</text>
</comment>
<dbReference type="InterPro" id="IPR001653">
    <property type="entry name" value="DAP_epimerase_DapF"/>
</dbReference>
<comment type="subunit">
    <text evidence="5">Homodimer.</text>
</comment>
<dbReference type="AlphaFoldDB" id="A0A4Y7RAD2"/>
<keyword evidence="4 5" id="KW-0413">Isomerase</keyword>
<dbReference type="UniPathway" id="UPA00034">
    <property type="reaction ID" value="UER00025"/>
</dbReference>
<comment type="caution">
    <text evidence="5">Lacks conserved residue(s) required for the propagation of feature annotation.</text>
</comment>
<feature type="site" description="Could be important to modulate the pK values of the two catalytic cysteine residues" evidence="5">
    <location>
        <position position="164"/>
    </location>
</feature>
<organism evidence="7 8">
    <name type="scientific">Pelotomaculum schinkii</name>
    <dbReference type="NCBI Taxonomy" id="78350"/>
    <lineage>
        <taxon>Bacteria</taxon>
        <taxon>Bacillati</taxon>
        <taxon>Bacillota</taxon>
        <taxon>Clostridia</taxon>
        <taxon>Eubacteriales</taxon>
        <taxon>Desulfotomaculaceae</taxon>
        <taxon>Pelotomaculum</taxon>
    </lineage>
</organism>
<sequence>MRFTKVQGLGNDFVLVNGFEQELDLDRFPELAVKICDRHFGVGADGLVPLLPSRTADVNMRIYNSDGSEAEMCGNVIRCAAKYLFEHDLVKKKKIRVETLAGIRIPELIIENGQVTLVRVDMGEPRLERADIPMLGAPGRVVDEELEIDGTAYRITAVSMGNPHCIIFVPDVEAVSPSRLGPRFETHPAFPRKTNVEFVQVLNRSEVNMKVWERGAGITMACGTGACATGVASALNGYTGRLVTVHLSTGALLIEWAGDNHVYMTGPAEEVFSGVYPF</sequence>
<dbReference type="GO" id="GO:0008837">
    <property type="term" value="F:diaminopimelate epimerase activity"/>
    <property type="evidence" value="ECO:0007669"/>
    <property type="project" value="UniProtKB-UniRule"/>
</dbReference>
<evidence type="ECO:0000256" key="3">
    <source>
        <dbReference type="ARBA" id="ARBA00023154"/>
    </source>
</evidence>
<dbReference type="PANTHER" id="PTHR31689:SF0">
    <property type="entry name" value="DIAMINOPIMELATE EPIMERASE"/>
    <property type="match status" value="1"/>
</dbReference>
<dbReference type="Pfam" id="PF01678">
    <property type="entry name" value="DAP_epimerase"/>
    <property type="match status" value="2"/>
</dbReference>
<dbReference type="GO" id="GO:0005829">
    <property type="term" value="C:cytosol"/>
    <property type="evidence" value="ECO:0007669"/>
    <property type="project" value="TreeGrafter"/>
</dbReference>
<proteinExistence type="inferred from homology"/>
<dbReference type="PANTHER" id="PTHR31689">
    <property type="entry name" value="DIAMINOPIMELATE EPIMERASE, CHLOROPLASTIC"/>
    <property type="match status" value="1"/>
</dbReference>
<feature type="binding site" evidence="5">
    <location>
        <begin position="74"/>
        <end position="75"/>
    </location>
    <ligand>
        <name>substrate</name>
    </ligand>
</feature>
<protein>
    <recommendedName>
        <fullName evidence="5 6">Diaminopimelate epimerase</fullName>
        <shortName evidence="5">DAP epimerase</shortName>
        <ecNumber evidence="5 6">5.1.1.7</ecNumber>
    </recommendedName>
    <alternativeName>
        <fullName evidence="5">PLP-independent amino acid racemase</fullName>
    </alternativeName>
</protein>
<comment type="subcellular location">
    <subcellularLocation>
        <location evidence="5">Cytoplasm</location>
    </subcellularLocation>
</comment>
<accession>A0A4Y7RAD2</accession>
<feature type="active site" description="Proton acceptor" evidence="5">
    <location>
        <position position="222"/>
    </location>
</feature>
<dbReference type="Gene3D" id="3.10.310.10">
    <property type="entry name" value="Diaminopimelate Epimerase, Chain A, domain 1"/>
    <property type="match status" value="2"/>
</dbReference>
<evidence type="ECO:0000256" key="4">
    <source>
        <dbReference type="ARBA" id="ARBA00023235"/>
    </source>
</evidence>
<feature type="binding site" evidence="5">
    <location>
        <position position="64"/>
    </location>
    <ligand>
        <name>substrate</name>
    </ligand>
</feature>
<feature type="binding site" evidence="5">
    <location>
        <begin position="223"/>
        <end position="224"/>
    </location>
    <ligand>
        <name>substrate</name>
    </ligand>
</feature>
<keyword evidence="3 5" id="KW-0457">Lysine biosynthesis</keyword>
<feature type="binding site" evidence="5">
    <location>
        <position position="162"/>
    </location>
    <ligand>
        <name>substrate</name>
    </ligand>
</feature>
<evidence type="ECO:0000256" key="6">
    <source>
        <dbReference type="NCBIfam" id="TIGR00652"/>
    </source>
</evidence>
<dbReference type="EMBL" id="QFGA01000002">
    <property type="protein sequence ID" value="TEB05752.1"/>
    <property type="molecule type" value="Genomic_DNA"/>
</dbReference>
<keyword evidence="8" id="KW-1185">Reference proteome</keyword>
<gene>
    <name evidence="5 7" type="primary">dapF</name>
    <name evidence="7" type="ORF">Psch_02793</name>
</gene>
<dbReference type="Proteomes" id="UP000298324">
    <property type="component" value="Unassembled WGS sequence"/>
</dbReference>
<dbReference type="GO" id="GO:0009089">
    <property type="term" value="P:lysine biosynthetic process via diaminopimelate"/>
    <property type="evidence" value="ECO:0007669"/>
    <property type="project" value="UniProtKB-UniRule"/>
</dbReference>
<dbReference type="HAMAP" id="MF_00197">
    <property type="entry name" value="DAP_epimerase"/>
    <property type="match status" value="1"/>
</dbReference>
<evidence type="ECO:0000313" key="8">
    <source>
        <dbReference type="Proteomes" id="UP000298324"/>
    </source>
</evidence>
<keyword evidence="5" id="KW-0028">Amino-acid biosynthesis</keyword>
<feature type="binding site" evidence="5">
    <location>
        <begin position="213"/>
        <end position="214"/>
    </location>
    <ligand>
        <name>substrate</name>
    </ligand>
</feature>
<feature type="binding site" evidence="5">
    <location>
        <position position="11"/>
    </location>
    <ligand>
        <name>substrate</name>
    </ligand>
</feature>
<keyword evidence="2 5" id="KW-0963">Cytoplasm</keyword>
<dbReference type="EC" id="5.1.1.7" evidence="5 6"/>
<dbReference type="RefSeq" id="WP_190258498.1">
    <property type="nucleotide sequence ID" value="NZ_QFGA01000002.1"/>
</dbReference>
<name>A0A4Y7RAD2_9FIRM</name>
<dbReference type="SUPFAM" id="SSF54506">
    <property type="entry name" value="Diaminopimelate epimerase-like"/>
    <property type="match status" value="1"/>
</dbReference>
<feature type="site" description="Could be important to modulate the pK values of the two catalytic cysteine residues" evidence="5">
    <location>
        <position position="213"/>
    </location>
</feature>
<evidence type="ECO:0000313" key="7">
    <source>
        <dbReference type="EMBL" id="TEB05752.1"/>
    </source>
</evidence>
<reference evidence="7 8" key="1">
    <citation type="journal article" date="2018" name="Environ. Microbiol.">
        <title>Novel energy conservation strategies and behaviour of Pelotomaculum schinkii driving syntrophic propionate catabolism.</title>
        <authorList>
            <person name="Hidalgo-Ahumada C.A.P."/>
            <person name="Nobu M.K."/>
            <person name="Narihiro T."/>
            <person name="Tamaki H."/>
            <person name="Liu W.T."/>
            <person name="Kamagata Y."/>
            <person name="Stams A.J.M."/>
            <person name="Imachi H."/>
            <person name="Sousa D.Z."/>
        </authorList>
    </citation>
    <scope>NUCLEOTIDE SEQUENCE [LARGE SCALE GENOMIC DNA]</scope>
    <source>
        <strain evidence="7 8">HH</strain>
    </source>
</reference>
<comment type="similarity">
    <text evidence="1 5">Belongs to the diaminopimelate epimerase family.</text>
</comment>
<evidence type="ECO:0000256" key="1">
    <source>
        <dbReference type="ARBA" id="ARBA00010219"/>
    </source>
</evidence>
<feature type="binding site" evidence="5">
    <location>
        <position position="195"/>
    </location>
    <ligand>
        <name>substrate</name>
    </ligand>
</feature>
<dbReference type="FunFam" id="3.10.310.10:FF:000004">
    <property type="entry name" value="Diaminopimelate epimerase"/>
    <property type="match status" value="1"/>
</dbReference>
<comment type="catalytic activity">
    <reaction evidence="5">
        <text>(2S,6S)-2,6-diaminopimelate = meso-2,6-diaminopimelate</text>
        <dbReference type="Rhea" id="RHEA:15393"/>
        <dbReference type="ChEBI" id="CHEBI:57609"/>
        <dbReference type="ChEBI" id="CHEBI:57791"/>
        <dbReference type="EC" id="5.1.1.7"/>
    </reaction>
</comment>
<evidence type="ECO:0000256" key="5">
    <source>
        <dbReference type="HAMAP-Rule" id="MF_00197"/>
    </source>
</evidence>
<feature type="active site" description="Proton donor" evidence="5">
    <location>
        <position position="73"/>
    </location>
</feature>
<comment type="pathway">
    <text evidence="5">Amino-acid biosynthesis; L-lysine biosynthesis via DAP pathway; DL-2,6-diaminopimelate from LL-2,6-diaminopimelate: step 1/1.</text>
</comment>
<evidence type="ECO:0000256" key="2">
    <source>
        <dbReference type="ARBA" id="ARBA00022490"/>
    </source>
</evidence>
<comment type="function">
    <text evidence="5">Catalyzes the stereoinversion of LL-2,6-diaminopimelate (L,L-DAP) to meso-diaminopimelate (meso-DAP), a precursor of L-lysine and an essential component of the bacterial peptidoglycan.</text>
</comment>
<dbReference type="NCBIfam" id="TIGR00652">
    <property type="entry name" value="DapF"/>
    <property type="match status" value="1"/>
</dbReference>